<dbReference type="InterPro" id="IPR025337">
    <property type="entry name" value="Questin_oxidase-like"/>
</dbReference>
<protein>
    <submittedName>
        <fullName evidence="3">Uncharacterized protein</fullName>
    </submittedName>
</protein>
<reference evidence="4" key="1">
    <citation type="submission" date="2005-09" db="EMBL/GenBank/DDBJ databases">
        <title>Annotation of the Aspergillus terreus NIH2624 genome.</title>
        <authorList>
            <person name="Birren B.W."/>
            <person name="Lander E.S."/>
            <person name="Galagan J.E."/>
            <person name="Nusbaum C."/>
            <person name="Devon K."/>
            <person name="Henn M."/>
            <person name="Ma L.-J."/>
            <person name="Jaffe D.B."/>
            <person name="Butler J."/>
            <person name="Alvarez P."/>
            <person name="Gnerre S."/>
            <person name="Grabherr M."/>
            <person name="Kleber M."/>
            <person name="Mauceli E.W."/>
            <person name="Brockman W."/>
            <person name="Rounsley S."/>
            <person name="Young S.K."/>
            <person name="LaButti K."/>
            <person name="Pushparaj V."/>
            <person name="DeCaprio D."/>
            <person name="Crawford M."/>
            <person name="Koehrsen M."/>
            <person name="Engels R."/>
            <person name="Montgomery P."/>
            <person name="Pearson M."/>
            <person name="Howarth C."/>
            <person name="Larson L."/>
            <person name="Luoma S."/>
            <person name="White J."/>
            <person name="Alvarado L."/>
            <person name="Kodira C.D."/>
            <person name="Zeng Q."/>
            <person name="Oleary S."/>
            <person name="Yandava C."/>
            <person name="Denning D.W."/>
            <person name="Nierman W.C."/>
            <person name="Milne T."/>
            <person name="Madden K."/>
        </authorList>
    </citation>
    <scope>NUCLEOTIDE SEQUENCE [LARGE SCALE GENOMIC DNA]</scope>
    <source>
        <strain evidence="4">NIH 2624 / FGSC A1156</strain>
    </source>
</reference>
<evidence type="ECO:0000256" key="1">
    <source>
        <dbReference type="ARBA" id="ARBA00023002"/>
    </source>
</evidence>
<dbReference type="HOGENOM" id="CLU_1199577_0_0_1"/>
<sequence>MSWMLPSKICVWLDFVPSSSGKMQELCFVATVGVDLGRRLEEVRKQRCTAVACGSEDGYLPGVLFLKQKRFNEAHFFKYTSCTTSSQDERHRPVSIKTTLTTHKLLNLLPESCKSLRLPKASGKEQKCSLNPSKSISNPHSSSAEPRREAYVLEERGRTWPLETILALGGEPAELQRAFDDGVDIQRSICPVDEHVEKLLSDPREFRARMGQLDQYSNFLVFFIRQIEAKG</sequence>
<dbReference type="EMBL" id="CH476600">
    <property type="protein sequence ID" value="EAU34592.1"/>
    <property type="molecule type" value="Genomic_DNA"/>
</dbReference>
<dbReference type="RefSeq" id="XP_001214701.1">
    <property type="nucleotide sequence ID" value="XM_001214701.1"/>
</dbReference>
<dbReference type="AlphaFoldDB" id="Q0CLB1"/>
<proteinExistence type="predicted"/>
<dbReference type="GeneID" id="4320863"/>
<gene>
    <name evidence="3" type="ORF">ATEG_05523</name>
</gene>
<dbReference type="Proteomes" id="UP000007963">
    <property type="component" value="Unassembled WGS sequence"/>
</dbReference>
<evidence type="ECO:0000313" key="4">
    <source>
        <dbReference type="Proteomes" id="UP000007963"/>
    </source>
</evidence>
<feature type="compositionally biased region" description="Low complexity" evidence="2">
    <location>
        <begin position="131"/>
        <end position="143"/>
    </location>
</feature>
<dbReference type="STRING" id="341663.Q0CLB1"/>
<keyword evidence="1" id="KW-0560">Oxidoreductase</keyword>
<dbReference type="VEuPathDB" id="FungiDB:ATEG_05523"/>
<dbReference type="OrthoDB" id="10004862at2759"/>
<name>Q0CLB1_ASPTN</name>
<dbReference type="GO" id="GO:0016491">
    <property type="term" value="F:oxidoreductase activity"/>
    <property type="evidence" value="ECO:0007669"/>
    <property type="project" value="UniProtKB-KW"/>
</dbReference>
<organism evidence="3 4">
    <name type="scientific">Aspergillus terreus (strain NIH 2624 / FGSC A1156)</name>
    <dbReference type="NCBI Taxonomy" id="341663"/>
    <lineage>
        <taxon>Eukaryota</taxon>
        <taxon>Fungi</taxon>
        <taxon>Dikarya</taxon>
        <taxon>Ascomycota</taxon>
        <taxon>Pezizomycotina</taxon>
        <taxon>Eurotiomycetes</taxon>
        <taxon>Eurotiomycetidae</taxon>
        <taxon>Eurotiales</taxon>
        <taxon>Aspergillaceae</taxon>
        <taxon>Aspergillus</taxon>
        <taxon>Aspergillus subgen. Circumdati</taxon>
    </lineage>
</organism>
<evidence type="ECO:0000313" key="3">
    <source>
        <dbReference type="EMBL" id="EAU34592.1"/>
    </source>
</evidence>
<dbReference type="Pfam" id="PF14027">
    <property type="entry name" value="Questin_oxidase"/>
    <property type="match status" value="1"/>
</dbReference>
<feature type="region of interest" description="Disordered" evidence="2">
    <location>
        <begin position="124"/>
        <end position="147"/>
    </location>
</feature>
<evidence type="ECO:0000256" key="2">
    <source>
        <dbReference type="SAM" id="MobiDB-lite"/>
    </source>
</evidence>
<accession>Q0CLB1</accession>